<gene>
    <name evidence="1" type="ORF">SDC9_110877</name>
</gene>
<name>A0A645BF73_9ZZZZ</name>
<organism evidence="1">
    <name type="scientific">bioreactor metagenome</name>
    <dbReference type="NCBI Taxonomy" id="1076179"/>
    <lineage>
        <taxon>unclassified sequences</taxon>
        <taxon>metagenomes</taxon>
        <taxon>ecological metagenomes</taxon>
    </lineage>
</organism>
<proteinExistence type="predicted"/>
<dbReference type="EMBL" id="VSSQ01019717">
    <property type="protein sequence ID" value="MPM63992.1"/>
    <property type="molecule type" value="Genomic_DNA"/>
</dbReference>
<dbReference type="AlphaFoldDB" id="A0A645BF73"/>
<evidence type="ECO:0000313" key="1">
    <source>
        <dbReference type="EMBL" id="MPM63992.1"/>
    </source>
</evidence>
<reference evidence="1" key="1">
    <citation type="submission" date="2019-08" db="EMBL/GenBank/DDBJ databases">
        <authorList>
            <person name="Kucharzyk K."/>
            <person name="Murdoch R.W."/>
            <person name="Higgins S."/>
            <person name="Loffler F."/>
        </authorList>
    </citation>
    <scope>NUCLEOTIDE SEQUENCE</scope>
</reference>
<sequence length="48" mass="5008">MIEDGGLQEVAEGGLGQEVGGSLLADAIPDFGMGHGTARFFEVRTIEE</sequence>
<protein>
    <submittedName>
        <fullName evidence="1">Uncharacterized protein</fullName>
    </submittedName>
</protein>
<comment type="caution">
    <text evidence="1">The sequence shown here is derived from an EMBL/GenBank/DDBJ whole genome shotgun (WGS) entry which is preliminary data.</text>
</comment>
<accession>A0A645BF73</accession>